<evidence type="ECO:0000256" key="2">
    <source>
        <dbReference type="ARBA" id="ARBA00022670"/>
    </source>
</evidence>
<dbReference type="Gene3D" id="3.40.395.10">
    <property type="entry name" value="Adenoviral Proteinase, Chain A"/>
    <property type="match status" value="1"/>
</dbReference>
<dbReference type="Proteomes" id="UP001151760">
    <property type="component" value="Unassembled WGS sequence"/>
</dbReference>
<keyword evidence="2" id="KW-0645">Protease</keyword>
<dbReference type="InterPro" id="IPR003653">
    <property type="entry name" value="Peptidase_C48_C"/>
</dbReference>
<comment type="caution">
    <text evidence="5">The sequence shown here is derived from an EMBL/GenBank/DDBJ whole genome shotgun (WGS) entry which is preliminary data.</text>
</comment>
<name>A0ABQ5IHV2_9ASTR</name>
<proteinExistence type="inferred from homology"/>
<evidence type="ECO:0000256" key="3">
    <source>
        <dbReference type="ARBA" id="ARBA00022801"/>
    </source>
</evidence>
<dbReference type="InterPro" id="IPR038765">
    <property type="entry name" value="Papain-like_cys_pep_sf"/>
</dbReference>
<reference evidence="5" key="2">
    <citation type="submission" date="2022-01" db="EMBL/GenBank/DDBJ databases">
        <authorList>
            <person name="Yamashiro T."/>
            <person name="Shiraishi A."/>
            <person name="Satake H."/>
            <person name="Nakayama K."/>
        </authorList>
    </citation>
    <scope>NUCLEOTIDE SEQUENCE</scope>
</reference>
<dbReference type="SUPFAM" id="SSF54001">
    <property type="entry name" value="Cysteine proteinases"/>
    <property type="match status" value="1"/>
</dbReference>
<evidence type="ECO:0000313" key="5">
    <source>
        <dbReference type="EMBL" id="GJT99744.1"/>
    </source>
</evidence>
<keyword evidence="3" id="KW-0378">Hydrolase</keyword>
<keyword evidence="6" id="KW-1185">Reference proteome</keyword>
<gene>
    <name evidence="5" type="ORF">Tco_1110083</name>
</gene>
<evidence type="ECO:0000259" key="4">
    <source>
        <dbReference type="Pfam" id="PF02902"/>
    </source>
</evidence>
<evidence type="ECO:0000313" key="6">
    <source>
        <dbReference type="Proteomes" id="UP001151760"/>
    </source>
</evidence>
<evidence type="ECO:0000256" key="1">
    <source>
        <dbReference type="ARBA" id="ARBA00005234"/>
    </source>
</evidence>
<comment type="similarity">
    <text evidence="1">Belongs to the peptidase C48 family.</text>
</comment>
<organism evidence="5 6">
    <name type="scientific">Tanacetum coccineum</name>
    <dbReference type="NCBI Taxonomy" id="301880"/>
    <lineage>
        <taxon>Eukaryota</taxon>
        <taxon>Viridiplantae</taxon>
        <taxon>Streptophyta</taxon>
        <taxon>Embryophyta</taxon>
        <taxon>Tracheophyta</taxon>
        <taxon>Spermatophyta</taxon>
        <taxon>Magnoliopsida</taxon>
        <taxon>eudicotyledons</taxon>
        <taxon>Gunneridae</taxon>
        <taxon>Pentapetalae</taxon>
        <taxon>asterids</taxon>
        <taxon>campanulids</taxon>
        <taxon>Asterales</taxon>
        <taxon>Asteraceae</taxon>
        <taxon>Asteroideae</taxon>
        <taxon>Anthemideae</taxon>
        <taxon>Anthemidinae</taxon>
        <taxon>Tanacetum</taxon>
    </lineage>
</organism>
<sequence>MRFGTIRFCSYTSADLKFRNRVFPHKVGLVVTILDVLGVIEDEVMFGNLCDEDSVRLCLILALEVIFMGRLFTCPVDDSLFGLVENLEAWNVFPWGEHVWTQLYDSIKNVVVKHSDTHYLGFKKDRNYVPTYTLTGFVFAFQIWILESFERSNRWWINAPQVIPRAIGWSKKSIFKRSDCCYLFAKDSKTNTDIRPTRAEYQSSWWIESNLKKSLKRHASSFRESSSACTRDNRLKTRRLTDRVIRELNVRVFKLETIIQVLALERNDKLGRLQFNEDLSRLRGDFVESLNILFQDLVDPHDSVKDIANEYLVDEELNAVRKKRKDSSNRKREFHQGERFEHIDLWVDYMWHGRRENANWAMVSCYFVQLLMQNNMPLFYANGDKYGIPWSDVDQVFIPINETDQHWCLAHLDILSGLVTFYDSGDTYDYEWRDSSKKLVPKYIKFIMLQKLSECKRSVNFLRGEVRHAIMNIDHLNGLIEMMEVMEFTLEIYDSVWCLKEMVKAENKRLLGLNKHLVDAEEDIKAKEGYLEILEEAIYSR</sequence>
<feature type="domain" description="Ubiquitin-like protease family profile" evidence="4">
    <location>
        <begin position="392"/>
        <end position="454"/>
    </location>
</feature>
<reference evidence="5" key="1">
    <citation type="journal article" date="2022" name="Int. J. Mol. Sci.">
        <title>Draft Genome of Tanacetum Coccineum: Genomic Comparison of Closely Related Tanacetum-Family Plants.</title>
        <authorList>
            <person name="Yamashiro T."/>
            <person name="Shiraishi A."/>
            <person name="Nakayama K."/>
            <person name="Satake H."/>
        </authorList>
    </citation>
    <scope>NUCLEOTIDE SEQUENCE</scope>
</reference>
<dbReference type="PANTHER" id="PTHR48449:SF1">
    <property type="entry name" value="DUF1985 DOMAIN-CONTAINING PROTEIN"/>
    <property type="match status" value="1"/>
</dbReference>
<dbReference type="PANTHER" id="PTHR48449">
    <property type="entry name" value="DUF1985 DOMAIN-CONTAINING PROTEIN"/>
    <property type="match status" value="1"/>
</dbReference>
<protein>
    <submittedName>
        <fullName evidence="5">Phospholipase-like protein</fullName>
    </submittedName>
</protein>
<accession>A0ABQ5IHV2</accession>
<dbReference type="Pfam" id="PF02902">
    <property type="entry name" value="Peptidase_C48"/>
    <property type="match status" value="1"/>
</dbReference>
<dbReference type="EMBL" id="BQNB010020798">
    <property type="protein sequence ID" value="GJT99744.1"/>
    <property type="molecule type" value="Genomic_DNA"/>
</dbReference>